<keyword evidence="3 6" id="KW-0489">Methyltransferase</keyword>
<dbReference type="EMBL" id="SNWM01000003">
    <property type="protein sequence ID" value="TDO21672.1"/>
    <property type="molecule type" value="Genomic_DNA"/>
</dbReference>
<comment type="similarity">
    <text evidence="6">Belongs to the methyltransferase superfamily. METTL16/RlmF family.</text>
</comment>
<dbReference type="SUPFAM" id="SSF53335">
    <property type="entry name" value="S-adenosyl-L-methionine-dependent methyltransferases"/>
    <property type="match status" value="1"/>
</dbReference>
<name>A0A4R6II84_9SPHI</name>
<evidence type="ECO:0000313" key="7">
    <source>
        <dbReference type="EMBL" id="TDO21672.1"/>
    </source>
</evidence>
<dbReference type="EC" id="2.1.1.181" evidence="6"/>
<keyword evidence="4 6" id="KW-0808">Transferase</keyword>
<organism evidence="7 8">
    <name type="scientific">Pedobacter duraquae</name>
    <dbReference type="NCBI Taxonomy" id="425511"/>
    <lineage>
        <taxon>Bacteria</taxon>
        <taxon>Pseudomonadati</taxon>
        <taxon>Bacteroidota</taxon>
        <taxon>Sphingobacteriia</taxon>
        <taxon>Sphingobacteriales</taxon>
        <taxon>Sphingobacteriaceae</taxon>
        <taxon>Pedobacter</taxon>
    </lineage>
</organism>
<gene>
    <name evidence="6" type="primary">rlmF</name>
    <name evidence="7" type="ORF">CLV32_2779</name>
</gene>
<dbReference type="PIRSF" id="PIRSF029038">
    <property type="entry name" value="Mtase_YbiN_prd"/>
    <property type="match status" value="1"/>
</dbReference>
<evidence type="ECO:0000256" key="3">
    <source>
        <dbReference type="ARBA" id="ARBA00022603"/>
    </source>
</evidence>
<comment type="caution">
    <text evidence="7">The sequence shown here is derived from an EMBL/GenBank/DDBJ whole genome shotgun (WGS) entry which is preliminary data.</text>
</comment>
<accession>A0A4R6II84</accession>
<evidence type="ECO:0000313" key="8">
    <source>
        <dbReference type="Proteomes" id="UP000295499"/>
    </source>
</evidence>
<dbReference type="InterPro" id="IPR010286">
    <property type="entry name" value="METTL16/RlmF"/>
</dbReference>
<proteinExistence type="inferred from homology"/>
<dbReference type="GO" id="GO:0070475">
    <property type="term" value="P:rRNA base methylation"/>
    <property type="evidence" value="ECO:0007669"/>
    <property type="project" value="TreeGrafter"/>
</dbReference>
<reference evidence="7 8" key="1">
    <citation type="submission" date="2019-03" db="EMBL/GenBank/DDBJ databases">
        <title>Genomic Encyclopedia of Archaeal and Bacterial Type Strains, Phase II (KMG-II): from individual species to whole genera.</title>
        <authorList>
            <person name="Goeker M."/>
        </authorList>
    </citation>
    <scope>NUCLEOTIDE SEQUENCE [LARGE SCALE GENOMIC DNA]</scope>
    <source>
        <strain evidence="7 8">DSM 19034</strain>
    </source>
</reference>
<dbReference type="OrthoDB" id="1115728at2"/>
<dbReference type="RefSeq" id="WP_133556356.1">
    <property type="nucleotide sequence ID" value="NZ_SNWM01000003.1"/>
</dbReference>
<evidence type="ECO:0000256" key="4">
    <source>
        <dbReference type="ARBA" id="ARBA00022679"/>
    </source>
</evidence>
<comment type="function">
    <text evidence="6">Specifically methylates the adenine in position 1618 of 23S rRNA.</text>
</comment>
<dbReference type="NCBIfam" id="NF008725">
    <property type="entry name" value="PRK11727.1"/>
    <property type="match status" value="1"/>
</dbReference>
<sequence length="300" mass="33628">MAEEKKLLHPRNKHKSRYDFAALVKHLPELRDFVKLNPYGDESINFADPSAVKTLNKALLKMDYQITFWDIPEGYLCPPIPGRADYVHYLADVLALGNGGIIPTGKRVKVLDIGTGANCVYPIIGHQTYGWSFIGTDVDKKAIQFARNIVSANPELSTAIQIRLQPNPNHIFKNVVKSTDRFDITLCNPPFHASAEEAAAGSLRKLNNLGKTKNVLNFGGQHFELWYPGGEVSFIRHMIEESLEIADQCVWFTSLVSKSANLSFIYTLLERAGASKVKTVEMSQGQKISRFVAWTFQDKD</sequence>
<comment type="subcellular location">
    <subcellularLocation>
        <location evidence="6">Cytoplasm</location>
    </subcellularLocation>
</comment>
<dbReference type="Gene3D" id="3.40.50.150">
    <property type="entry name" value="Vaccinia Virus protein VP39"/>
    <property type="match status" value="1"/>
</dbReference>
<protein>
    <recommendedName>
        <fullName evidence="6">Ribosomal RNA large subunit methyltransferase F</fullName>
        <ecNumber evidence="6">2.1.1.181</ecNumber>
    </recommendedName>
    <alternativeName>
        <fullName evidence="6">23S rRNA mA1618 methyltransferase</fullName>
    </alternativeName>
    <alternativeName>
        <fullName evidence="6">rRNA adenine N-6-methyltransferase</fullName>
    </alternativeName>
</protein>
<evidence type="ECO:0000256" key="6">
    <source>
        <dbReference type="HAMAP-Rule" id="MF_01848"/>
    </source>
</evidence>
<dbReference type="InterPro" id="IPR029063">
    <property type="entry name" value="SAM-dependent_MTases_sf"/>
</dbReference>
<keyword evidence="5 6" id="KW-0949">S-adenosyl-L-methionine</keyword>
<dbReference type="HAMAP" id="MF_01848">
    <property type="entry name" value="23SrRNA_methyltr_F"/>
    <property type="match status" value="1"/>
</dbReference>
<comment type="catalytic activity">
    <reaction evidence="6">
        <text>adenosine(1618) in 23S rRNA + S-adenosyl-L-methionine = N(6)-methyladenosine(1618) in 23S rRNA + S-adenosyl-L-homocysteine + H(+)</text>
        <dbReference type="Rhea" id="RHEA:16497"/>
        <dbReference type="Rhea" id="RHEA-COMP:10229"/>
        <dbReference type="Rhea" id="RHEA-COMP:10231"/>
        <dbReference type="ChEBI" id="CHEBI:15378"/>
        <dbReference type="ChEBI" id="CHEBI:57856"/>
        <dbReference type="ChEBI" id="CHEBI:59789"/>
        <dbReference type="ChEBI" id="CHEBI:74411"/>
        <dbReference type="ChEBI" id="CHEBI:74449"/>
        <dbReference type="EC" id="2.1.1.181"/>
    </reaction>
</comment>
<evidence type="ECO:0000256" key="1">
    <source>
        <dbReference type="ARBA" id="ARBA00022490"/>
    </source>
</evidence>
<dbReference type="GO" id="GO:0052907">
    <property type="term" value="F:23S rRNA (adenine(1618)-N(6))-methyltransferase activity"/>
    <property type="evidence" value="ECO:0007669"/>
    <property type="project" value="UniProtKB-EC"/>
</dbReference>
<dbReference type="AlphaFoldDB" id="A0A4R6II84"/>
<evidence type="ECO:0000256" key="2">
    <source>
        <dbReference type="ARBA" id="ARBA00022552"/>
    </source>
</evidence>
<dbReference type="Proteomes" id="UP000295499">
    <property type="component" value="Unassembled WGS sequence"/>
</dbReference>
<keyword evidence="2 6" id="KW-0698">rRNA processing</keyword>
<dbReference type="Pfam" id="PF05971">
    <property type="entry name" value="Methyltransf_10"/>
    <property type="match status" value="1"/>
</dbReference>
<dbReference type="GO" id="GO:0005737">
    <property type="term" value="C:cytoplasm"/>
    <property type="evidence" value="ECO:0007669"/>
    <property type="project" value="UniProtKB-SubCell"/>
</dbReference>
<dbReference type="PANTHER" id="PTHR13393">
    <property type="entry name" value="SAM-DEPENDENT METHYLTRANSFERASE"/>
    <property type="match status" value="1"/>
</dbReference>
<evidence type="ECO:0000256" key="5">
    <source>
        <dbReference type="ARBA" id="ARBA00022691"/>
    </source>
</evidence>
<dbReference type="CDD" id="cd02440">
    <property type="entry name" value="AdoMet_MTases"/>
    <property type="match status" value="1"/>
</dbReference>
<dbReference type="InterPro" id="IPR016909">
    <property type="entry name" value="rRNA_lsu_MeTfrase_F"/>
</dbReference>
<keyword evidence="1 6" id="KW-0963">Cytoplasm</keyword>
<dbReference type="PANTHER" id="PTHR13393:SF0">
    <property type="entry name" value="RNA N6-ADENOSINE-METHYLTRANSFERASE METTL16"/>
    <property type="match status" value="1"/>
</dbReference>
<keyword evidence="8" id="KW-1185">Reference proteome</keyword>